<dbReference type="Gene3D" id="2.160.10.10">
    <property type="entry name" value="Hexapeptide repeat proteins"/>
    <property type="match status" value="1"/>
</dbReference>
<dbReference type="KEGG" id="rhg:EXZ61_06820"/>
<name>A0A515EML2_9BURK</name>
<reference evidence="2" key="1">
    <citation type="submission" date="2019-02" db="EMBL/GenBank/DDBJ databases">
        <title>Complete genome sequence of Rhodoferax sp. Gr-4.</title>
        <authorList>
            <person name="Jin L."/>
        </authorList>
    </citation>
    <scope>NUCLEOTIDE SEQUENCE [LARGE SCALE GENOMIC DNA]</scope>
    <source>
        <strain evidence="2">Gr-4</strain>
    </source>
</reference>
<sequence>MAIYELDGVAPYVAPSAWVADSAQVMGKVTLADDVSIWFGAIVRGDTDVITVGQGSNIQDGSVLHADFGKPLQIGAHVTVGHKVMLHGCTVGDGSLIGIGAVVLNGAVIGKGCIVGAGALVTEGKEFPDGSMIIGSPAKAVRALSAEQQAALQMSAAHYVENARRFKNGLKKTG</sequence>
<keyword evidence="2" id="KW-1185">Reference proteome</keyword>
<dbReference type="EMBL" id="CP036282">
    <property type="protein sequence ID" value="QDL53900.1"/>
    <property type="molecule type" value="Genomic_DNA"/>
</dbReference>
<protein>
    <submittedName>
        <fullName evidence="1">Gamma carbonic anhydrase family protein</fullName>
    </submittedName>
</protein>
<dbReference type="AlphaFoldDB" id="A0A515EML2"/>
<evidence type="ECO:0000313" key="2">
    <source>
        <dbReference type="Proteomes" id="UP000317365"/>
    </source>
</evidence>
<dbReference type="PANTHER" id="PTHR13061:SF29">
    <property type="entry name" value="GAMMA CARBONIC ANHYDRASE-LIKE 1, MITOCHONDRIAL-RELATED"/>
    <property type="match status" value="1"/>
</dbReference>
<dbReference type="SUPFAM" id="SSF51161">
    <property type="entry name" value="Trimeric LpxA-like enzymes"/>
    <property type="match status" value="1"/>
</dbReference>
<dbReference type="Proteomes" id="UP000317365">
    <property type="component" value="Chromosome"/>
</dbReference>
<dbReference type="InterPro" id="IPR050484">
    <property type="entry name" value="Transf_Hexapept/Carb_Anhydrase"/>
</dbReference>
<dbReference type="Pfam" id="PF00132">
    <property type="entry name" value="Hexapep"/>
    <property type="match status" value="1"/>
</dbReference>
<reference evidence="2" key="2">
    <citation type="journal article" date="2020" name="Int. J. Syst. Evol. Microbiol.">
        <title>Genomic insights into a novel species Rhodoferax aquaticus sp. nov., isolated from freshwater.</title>
        <authorList>
            <person name="Li T."/>
            <person name="Zhuo Y."/>
            <person name="Jin C.Z."/>
            <person name="Wu X."/>
            <person name="Ko S.R."/>
            <person name="Jin F.J."/>
            <person name="Ahn C.Y."/>
            <person name="Oh H.M."/>
            <person name="Lee H.G."/>
            <person name="Jin L."/>
        </authorList>
    </citation>
    <scope>NUCLEOTIDE SEQUENCE [LARGE SCALE GENOMIC DNA]</scope>
    <source>
        <strain evidence="2">Gr-4</strain>
    </source>
</reference>
<dbReference type="PANTHER" id="PTHR13061">
    <property type="entry name" value="DYNACTIN SUBUNIT P25"/>
    <property type="match status" value="1"/>
</dbReference>
<proteinExistence type="predicted"/>
<accession>A0A515EML2</accession>
<organism evidence="1 2">
    <name type="scientific">Rhodoferax aquaticus</name>
    <dbReference type="NCBI Taxonomy" id="2527691"/>
    <lineage>
        <taxon>Bacteria</taxon>
        <taxon>Pseudomonadati</taxon>
        <taxon>Pseudomonadota</taxon>
        <taxon>Betaproteobacteria</taxon>
        <taxon>Burkholderiales</taxon>
        <taxon>Comamonadaceae</taxon>
        <taxon>Rhodoferax</taxon>
    </lineage>
</organism>
<evidence type="ECO:0000313" key="1">
    <source>
        <dbReference type="EMBL" id="QDL53900.1"/>
    </source>
</evidence>
<dbReference type="InterPro" id="IPR011004">
    <property type="entry name" value="Trimer_LpxA-like_sf"/>
</dbReference>
<dbReference type="RefSeq" id="WP_142810300.1">
    <property type="nucleotide sequence ID" value="NZ_CP036282.1"/>
</dbReference>
<gene>
    <name evidence="1" type="ORF">EXZ61_06820</name>
</gene>
<dbReference type="CDD" id="cd04645">
    <property type="entry name" value="LbH_gamma_CA_like"/>
    <property type="match status" value="1"/>
</dbReference>
<dbReference type="InterPro" id="IPR001451">
    <property type="entry name" value="Hexapep"/>
</dbReference>
<dbReference type="InterPro" id="IPR047324">
    <property type="entry name" value="LbH_gamma_CA-like"/>
</dbReference>